<evidence type="ECO:0000313" key="2">
    <source>
        <dbReference type="Proteomes" id="UP001610432"/>
    </source>
</evidence>
<reference evidence="1 2" key="1">
    <citation type="submission" date="2024-07" db="EMBL/GenBank/DDBJ databases">
        <title>Section-level genome sequencing and comparative genomics of Aspergillus sections Usti and Cavernicolus.</title>
        <authorList>
            <consortium name="Lawrence Berkeley National Laboratory"/>
            <person name="Nybo J.L."/>
            <person name="Vesth T.C."/>
            <person name="Theobald S."/>
            <person name="Frisvad J.C."/>
            <person name="Larsen T.O."/>
            <person name="Kjaerboelling I."/>
            <person name="Rothschild-Mancinelli K."/>
            <person name="Lyhne E.K."/>
            <person name="Kogle M.E."/>
            <person name="Barry K."/>
            <person name="Clum A."/>
            <person name="Na H."/>
            <person name="Ledsgaard L."/>
            <person name="Lin J."/>
            <person name="Lipzen A."/>
            <person name="Kuo A."/>
            <person name="Riley R."/>
            <person name="Mondo S."/>
            <person name="Labutti K."/>
            <person name="Haridas S."/>
            <person name="Pangalinan J."/>
            <person name="Salamov A.A."/>
            <person name="Simmons B.A."/>
            <person name="Magnuson J.K."/>
            <person name="Chen J."/>
            <person name="Drula E."/>
            <person name="Henrissat B."/>
            <person name="Wiebenga A."/>
            <person name="Lubbers R.J."/>
            <person name="Gomes A.C."/>
            <person name="Macurrencykelacurrency M.R."/>
            <person name="Stajich J."/>
            <person name="Grigoriev I.V."/>
            <person name="Mortensen U.H."/>
            <person name="De Vries R.P."/>
            <person name="Baker S.E."/>
            <person name="Andersen M.R."/>
        </authorList>
    </citation>
    <scope>NUCLEOTIDE SEQUENCE [LARGE SCALE GENOMIC DNA]</scope>
    <source>
        <strain evidence="1 2">CBS 449.75</strain>
    </source>
</reference>
<accession>A0ABR4LTB2</accession>
<dbReference type="Proteomes" id="UP001610432">
    <property type="component" value="Unassembled WGS sequence"/>
</dbReference>
<organism evidence="1 2">
    <name type="scientific">Aspergillus lucknowensis</name>
    <dbReference type="NCBI Taxonomy" id="176173"/>
    <lineage>
        <taxon>Eukaryota</taxon>
        <taxon>Fungi</taxon>
        <taxon>Dikarya</taxon>
        <taxon>Ascomycota</taxon>
        <taxon>Pezizomycotina</taxon>
        <taxon>Eurotiomycetes</taxon>
        <taxon>Eurotiomycetidae</taxon>
        <taxon>Eurotiales</taxon>
        <taxon>Aspergillaceae</taxon>
        <taxon>Aspergillus</taxon>
        <taxon>Aspergillus subgen. Nidulantes</taxon>
    </lineage>
</organism>
<sequence>MLPCAYGRLLLIDYCYCHIVLRKVAVPSLGCARGSPNLVQDGIVLDLVEFEVSETVLCWKHARAGGPEGYLVGFDGVAIWLEQRPAHVGWLVDIRGTNSLHPEAAMTRPKRYCPELSIRW</sequence>
<gene>
    <name evidence="1" type="ORF">BJX67DRAFT_352225</name>
</gene>
<dbReference type="RefSeq" id="XP_070886749.1">
    <property type="nucleotide sequence ID" value="XM_071028995.1"/>
</dbReference>
<comment type="caution">
    <text evidence="1">The sequence shown here is derived from an EMBL/GenBank/DDBJ whole genome shotgun (WGS) entry which is preliminary data.</text>
</comment>
<protein>
    <submittedName>
        <fullName evidence="1">Uncharacterized protein</fullName>
    </submittedName>
</protein>
<evidence type="ECO:0000313" key="1">
    <source>
        <dbReference type="EMBL" id="KAL2867770.1"/>
    </source>
</evidence>
<keyword evidence="2" id="KW-1185">Reference proteome</keyword>
<proteinExistence type="predicted"/>
<name>A0ABR4LTB2_9EURO</name>
<dbReference type="EMBL" id="JBFXLQ010000017">
    <property type="protein sequence ID" value="KAL2867770.1"/>
    <property type="molecule type" value="Genomic_DNA"/>
</dbReference>
<dbReference type="GeneID" id="98144067"/>